<reference evidence="11" key="1">
    <citation type="submission" date="2020-12" db="EMBL/GenBank/DDBJ databases">
        <authorList>
            <person name="Huq M.A."/>
        </authorList>
    </citation>
    <scope>NUCLEOTIDE SEQUENCE</scope>
    <source>
        <strain evidence="11">MAHUQ-46</strain>
    </source>
</reference>
<keyword evidence="1 6" id="KW-0963">Cytoplasm</keyword>
<comment type="cofactor">
    <cofactor evidence="8">
        <name>Mg(2+)</name>
        <dbReference type="ChEBI" id="CHEBI:18420"/>
    </cofactor>
</comment>
<dbReference type="Pfam" id="PF13167">
    <property type="entry name" value="GTP-bdg_N"/>
    <property type="match status" value="1"/>
</dbReference>
<feature type="binding site" evidence="7">
    <location>
        <begin position="344"/>
        <end position="346"/>
    </location>
    <ligand>
        <name>GTP</name>
        <dbReference type="ChEBI" id="CHEBI:37565"/>
    </ligand>
</feature>
<evidence type="ECO:0000256" key="9">
    <source>
        <dbReference type="SAM" id="MobiDB-lite"/>
    </source>
</evidence>
<comment type="caution">
    <text evidence="11">The sequence shown here is derived from an EMBL/GenBank/DDBJ whole genome shotgun (WGS) entry which is preliminary data.</text>
</comment>
<dbReference type="AlphaFoldDB" id="A0A934J9B0"/>
<dbReference type="PRINTS" id="PR00326">
    <property type="entry name" value="GTP1OBG"/>
</dbReference>
<comment type="function">
    <text evidence="6">GTPase that associates with the 50S ribosomal subunit and may have a role during protein synthesis or ribosome biogenesis.</text>
</comment>
<dbReference type="EMBL" id="JAELUP010000089">
    <property type="protein sequence ID" value="MBJ6362653.1"/>
    <property type="molecule type" value="Genomic_DNA"/>
</dbReference>
<dbReference type="Pfam" id="PF01926">
    <property type="entry name" value="MMR_HSR1"/>
    <property type="match status" value="1"/>
</dbReference>
<name>A0A934J9B0_9BACL</name>
<feature type="binding site" evidence="7">
    <location>
        <begin position="258"/>
        <end position="261"/>
    </location>
    <ligand>
        <name>GTP</name>
        <dbReference type="ChEBI" id="CHEBI:37565"/>
    </ligand>
</feature>
<feature type="binding site" evidence="7">
    <location>
        <begin position="204"/>
        <end position="211"/>
    </location>
    <ligand>
        <name>GTP</name>
        <dbReference type="ChEBI" id="CHEBI:37565"/>
    </ligand>
</feature>
<dbReference type="SUPFAM" id="SSF52540">
    <property type="entry name" value="P-loop containing nucleoside triphosphate hydrolases"/>
    <property type="match status" value="1"/>
</dbReference>
<organism evidence="11 12">
    <name type="scientific">Paenibacillus roseus</name>
    <dbReference type="NCBI Taxonomy" id="2798579"/>
    <lineage>
        <taxon>Bacteria</taxon>
        <taxon>Bacillati</taxon>
        <taxon>Bacillota</taxon>
        <taxon>Bacilli</taxon>
        <taxon>Bacillales</taxon>
        <taxon>Paenibacillaceae</taxon>
        <taxon>Paenibacillus</taxon>
    </lineage>
</organism>
<dbReference type="RefSeq" id="WP_199020199.1">
    <property type="nucleotide sequence ID" value="NZ_JAELUP010000089.1"/>
</dbReference>
<proteinExistence type="inferred from homology"/>
<dbReference type="InterPro" id="IPR025121">
    <property type="entry name" value="GTPase_HflX_N"/>
</dbReference>
<keyword evidence="4 8" id="KW-0460">Magnesium</keyword>
<accession>A0A934J9B0</accession>
<evidence type="ECO:0000256" key="4">
    <source>
        <dbReference type="ARBA" id="ARBA00022842"/>
    </source>
</evidence>
<sequence>MTVEQTKALLVGAQLPQHYKFDYSMQELANLAEACNMEPIGALTQKSARFHSSHYIGKGKLEELKTMLKAHEHSTVLFNDELSPAQIRNLESELNCEIIDRTMLILEIFAQRAKTKEAQLQVEVARLHYMLPRLVGSRESLGRQGGGSGLKNRGSGETRLELDRRRIEDRIAALESELEKLVSRRQILRKQRRKNEVPVVSLVGYTNAGKSSLMNAMLETYNPDTDKQVFAHNMLFATLETKSRSIELPGNKSFVLTDTVGFVSQLPHHLVKAFRSTLEEVAEADLLLQVVDVSNPDWPSQMEVTRETLRDLGADHVQELTVYNKSDLTDEPYPRVTENSIYLSAREKYGMNELSAELAKRIFRDFVHCDILVPYDKGQIVAYFNSNADVQATAYEEEGTRLTLSCRAADIERYRKDIHVWTGTL</sequence>
<feature type="domain" description="Hflx-type G" evidence="10">
    <location>
        <begin position="198"/>
        <end position="366"/>
    </location>
</feature>
<dbReference type="GO" id="GO:0043022">
    <property type="term" value="F:ribosome binding"/>
    <property type="evidence" value="ECO:0007669"/>
    <property type="project" value="TreeGrafter"/>
</dbReference>
<dbReference type="InterPro" id="IPR032305">
    <property type="entry name" value="GTP-bd_M"/>
</dbReference>
<dbReference type="PANTHER" id="PTHR10229:SF4">
    <property type="entry name" value="GTPASE HFLX"/>
    <property type="match status" value="1"/>
</dbReference>
<dbReference type="Gene3D" id="3.40.50.11060">
    <property type="entry name" value="GTPase HflX, N-terminal domain"/>
    <property type="match status" value="1"/>
</dbReference>
<feature type="binding site" evidence="8">
    <location>
        <position position="211"/>
    </location>
    <ligand>
        <name>Mg(2+)</name>
        <dbReference type="ChEBI" id="CHEBI:18420"/>
    </ligand>
</feature>
<dbReference type="FunFam" id="3.40.50.300:FF:001198">
    <property type="entry name" value="GTPase HflX"/>
    <property type="match status" value="1"/>
</dbReference>
<dbReference type="PROSITE" id="PS51705">
    <property type="entry name" value="G_HFLX"/>
    <property type="match status" value="1"/>
</dbReference>
<dbReference type="HAMAP" id="MF_00900">
    <property type="entry name" value="GTPase_HflX"/>
    <property type="match status" value="1"/>
</dbReference>
<dbReference type="Pfam" id="PF16360">
    <property type="entry name" value="GTP-bdg_M"/>
    <property type="match status" value="1"/>
</dbReference>
<dbReference type="Proteomes" id="UP000640274">
    <property type="component" value="Unassembled WGS sequence"/>
</dbReference>
<keyword evidence="5 6" id="KW-0342">GTP-binding</keyword>
<dbReference type="InterPro" id="IPR006073">
    <property type="entry name" value="GTP-bd"/>
</dbReference>
<dbReference type="NCBIfam" id="TIGR03156">
    <property type="entry name" value="GTP_HflX"/>
    <property type="match status" value="1"/>
</dbReference>
<dbReference type="CDD" id="cd01878">
    <property type="entry name" value="HflX"/>
    <property type="match status" value="1"/>
</dbReference>
<dbReference type="PANTHER" id="PTHR10229">
    <property type="entry name" value="GTP-BINDING PROTEIN HFLX"/>
    <property type="match status" value="1"/>
</dbReference>
<keyword evidence="2 8" id="KW-0479">Metal-binding</keyword>
<dbReference type="InterPro" id="IPR030394">
    <property type="entry name" value="G_HFLX_dom"/>
</dbReference>
<evidence type="ECO:0000313" key="11">
    <source>
        <dbReference type="EMBL" id="MBJ6362653.1"/>
    </source>
</evidence>
<dbReference type="InterPro" id="IPR042108">
    <property type="entry name" value="GTPase_HflX_N_sf"/>
</dbReference>
<dbReference type="Gene3D" id="3.40.50.300">
    <property type="entry name" value="P-loop containing nucleotide triphosphate hydrolases"/>
    <property type="match status" value="1"/>
</dbReference>
<evidence type="ECO:0000256" key="1">
    <source>
        <dbReference type="ARBA" id="ARBA00022490"/>
    </source>
</evidence>
<evidence type="ECO:0000256" key="7">
    <source>
        <dbReference type="PIRSR" id="PIRSR006809-1"/>
    </source>
</evidence>
<evidence type="ECO:0000259" key="10">
    <source>
        <dbReference type="PROSITE" id="PS51705"/>
    </source>
</evidence>
<comment type="subunit">
    <text evidence="6">Monomer. Associates with the 50S ribosomal subunit.</text>
</comment>
<keyword evidence="12" id="KW-1185">Reference proteome</keyword>
<dbReference type="InterPro" id="IPR016496">
    <property type="entry name" value="GTPase_HflX"/>
</dbReference>
<dbReference type="PIRSF" id="PIRSF006809">
    <property type="entry name" value="GTP-binding_hflX_prd"/>
    <property type="match status" value="1"/>
</dbReference>
<dbReference type="GO" id="GO:0046872">
    <property type="term" value="F:metal ion binding"/>
    <property type="evidence" value="ECO:0007669"/>
    <property type="project" value="UniProtKB-KW"/>
</dbReference>
<keyword evidence="3 6" id="KW-0547">Nucleotide-binding</keyword>
<evidence type="ECO:0000256" key="5">
    <source>
        <dbReference type="ARBA" id="ARBA00023134"/>
    </source>
</evidence>
<feature type="binding site" evidence="8">
    <location>
        <position position="238"/>
    </location>
    <ligand>
        <name>Mg(2+)</name>
        <dbReference type="ChEBI" id="CHEBI:18420"/>
    </ligand>
</feature>
<dbReference type="GO" id="GO:0003924">
    <property type="term" value="F:GTPase activity"/>
    <property type="evidence" value="ECO:0007669"/>
    <property type="project" value="UniProtKB-UniRule"/>
</dbReference>
<protein>
    <recommendedName>
        <fullName evidence="6">GTPase HflX</fullName>
    </recommendedName>
    <alternativeName>
        <fullName evidence="6">GTP-binding protein HflX</fullName>
    </alternativeName>
</protein>
<dbReference type="GO" id="GO:0005737">
    <property type="term" value="C:cytoplasm"/>
    <property type="evidence" value="ECO:0007669"/>
    <property type="project" value="UniProtKB-SubCell"/>
</dbReference>
<feature type="region of interest" description="Disordered" evidence="9">
    <location>
        <begin position="138"/>
        <end position="158"/>
    </location>
</feature>
<dbReference type="InterPro" id="IPR027417">
    <property type="entry name" value="P-loop_NTPase"/>
</dbReference>
<gene>
    <name evidence="6 11" type="primary">hflX</name>
    <name evidence="11" type="ORF">JFN88_15650</name>
</gene>
<comment type="subcellular location">
    <subcellularLocation>
        <location evidence="6">Cytoplasm</location>
    </subcellularLocation>
    <text evidence="6">May associate with membranes.</text>
</comment>
<comment type="similarity">
    <text evidence="6">Belongs to the TRAFAC class OBG-HflX-like GTPase superfamily. HflX GTPase family.</text>
</comment>
<evidence type="ECO:0000256" key="2">
    <source>
        <dbReference type="ARBA" id="ARBA00022723"/>
    </source>
</evidence>
<dbReference type="FunFam" id="3.40.50.11060:FF:000001">
    <property type="entry name" value="GTPase HflX"/>
    <property type="match status" value="1"/>
</dbReference>
<evidence type="ECO:0000256" key="3">
    <source>
        <dbReference type="ARBA" id="ARBA00022741"/>
    </source>
</evidence>
<evidence type="ECO:0000256" key="8">
    <source>
        <dbReference type="PIRSR" id="PIRSR006809-2"/>
    </source>
</evidence>
<dbReference type="Gene3D" id="6.10.250.2860">
    <property type="match status" value="1"/>
</dbReference>
<evidence type="ECO:0000256" key="6">
    <source>
        <dbReference type="HAMAP-Rule" id="MF_00900"/>
    </source>
</evidence>
<evidence type="ECO:0000313" key="12">
    <source>
        <dbReference type="Proteomes" id="UP000640274"/>
    </source>
</evidence>
<feature type="binding site" evidence="7">
    <location>
        <begin position="324"/>
        <end position="327"/>
    </location>
    <ligand>
        <name>GTP</name>
        <dbReference type="ChEBI" id="CHEBI:37565"/>
    </ligand>
</feature>
<dbReference type="GO" id="GO:0005525">
    <property type="term" value="F:GTP binding"/>
    <property type="evidence" value="ECO:0007669"/>
    <property type="project" value="UniProtKB-UniRule"/>
</dbReference>